<dbReference type="Proteomes" id="UP000799444">
    <property type="component" value="Unassembled WGS sequence"/>
</dbReference>
<sequence length="167" mass="18862">KRTPKEVKATLKRLSKGSAALDNAYKDAIQRIEGQLAGDHARAKEVLSWIAYAQRPLTTAEICCALAVEHTQEELDPENVPDVDDLVSVCAGLVVIDDRSRIIRLVHYTAQDYLERIMEVWNPRAQKEIASTCLTYLSFDGFKSGTCSTDEEFEQRLQRHTFLDYAS</sequence>
<reference evidence="2" key="1">
    <citation type="journal article" date="2020" name="Stud. Mycol.">
        <title>101 Dothideomycetes genomes: a test case for predicting lifestyles and emergence of pathogens.</title>
        <authorList>
            <person name="Haridas S."/>
            <person name="Albert R."/>
            <person name="Binder M."/>
            <person name="Bloem J."/>
            <person name="Labutti K."/>
            <person name="Salamov A."/>
            <person name="Andreopoulos B."/>
            <person name="Baker S."/>
            <person name="Barry K."/>
            <person name="Bills G."/>
            <person name="Bluhm B."/>
            <person name="Cannon C."/>
            <person name="Castanera R."/>
            <person name="Culley D."/>
            <person name="Daum C."/>
            <person name="Ezra D."/>
            <person name="Gonzalez J."/>
            <person name="Henrissat B."/>
            <person name="Kuo A."/>
            <person name="Liang C."/>
            <person name="Lipzen A."/>
            <person name="Lutzoni F."/>
            <person name="Magnuson J."/>
            <person name="Mondo S."/>
            <person name="Nolan M."/>
            <person name="Ohm R."/>
            <person name="Pangilinan J."/>
            <person name="Park H.-J."/>
            <person name="Ramirez L."/>
            <person name="Alfaro M."/>
            <person name="Sun H."/>
            <person name="Tritt A."/>
            <person name="Yoshinaga Y."/>
            <person name="Zwiers L.-H."/>
            <person name="Turgeon B."/>
            <person name="Goodwin S."/>
            <person name="Spatafora J."/>
            <person name="Crous P."/>
            <person name="Grigoriev I."/>
        </authorList>
    </citation>
    <scope>NUCLEOTIDE SEQUENCE</scope>
    <source>
        <strain evidence="2">CBS 125425</strain>
    </source>
</reference>
<keyword evidence="3" id="KW-1185">Reference proteome</keyword>
<evidence type="ECO:0000313" key="2">
    <source>
        <dbReference type="EMBL" id="KAF2732166.1"/>
    </source>
</evidence>
<dbReference type="InterPro" id="IPR054471">
    <property type="entry name" value="GPIID_WHD"/>
</dbReference>
<feature type="domain" description="GPI inositol-deacylase winged helix" evidence="1">
    <location>
        <begin position="39"/>
        <end position="114"/>
    </location>
</feature>
<accession>A0A9P4V0H3</accession>
<evidence type="ECO:0000313" key="3">
    <source>
        <dbReference type="Proteomes" id="UP000799444"/>
    </source>
</evidence>
<dbReference type="PANTHER" id="PTHR10039:SF15">
    <property type="entry name" value="NACHT DOMAIN-CONTAINING PROTEIN"/>
    <property type="match status" value="1"/>
</dbReference>
<feature type="non-terminal residue" evidence="2">
    <location>
        <position position="1"/>
    </location>
</feature>
<dbReference type="OrthoDB" id="195446at2759"/>
<dbReference type="AlphaFoldDB" id="A0A9P4V0H3"/>
<comment type="caution">
    <text evidence="2">The sequence shown here is derived from an EMBL/GenBank/DDBJ whole genome shotgun (WGS) entry which is preliminary data.</text>
</comment>
<dbReference type="EMBL" id="ML996182">
    <property type="protein sequence ID" value="KAF2732166.1"/>
    <property type="molecule type" value="Genomic_DNA"/>
</dbReference>
<proteinExistence type="predicted"/>
<dbReference type="Pfam" id="PF22939">
    <property type="entry name" value="WHD_GPIID"/>
    <property type="match status" value="1"/>
</dbReference>
<protein>
    <submittedName>
        <fullName evidence="2">Ankyrin repeat protein</fullName>
    </submittedName>
</protein>
<feature type="non-terminal residue" evidence="2">
    <location>
        <position position="167"/>
    </location>
</feature>
<evidence type="ECO:0000259" key="1">
    <source>
        <dbReference type="Pfam" id="PF22939"/>
    </source>
</evidence>
<organism evidence="2 3">
    <name type="scientific">Polyplosphaeria fusca</name>
    <dbReference type="NCBI Taxonomy" id="682080"/>
    <lineage>
        <taxon>Eukaryota</taxon>
        <taxon>Fungi</taxon>
        <taxon>Dikarya</taxon>
        <taxon>Ascomycota</taxon>
        <taxon>Pezizomycotina</taxon>
        <taxon>Dothideomycetes</taxon>
        <taxon>Pleosporomycetidae</taxon>
        <taxon>Pleosporales</taxon>
        <taxon>Tetraplosphaeriaceae</taxon>
        <taxon>Polyplosphaeria</taxon>
    </lineage>
</organism>
<dbReference type="PANTHER" id="PTHR10039">
    <property type="entry name" value="AMELOGENIN"/>
    <property type="match status" value="1"/>
</dbReference>
<gene>
    <name evidence="2" type="ORF">EJ04DRAFT_397779</name>
</gene>
<name>A0A9P4V0H3_9PLEO</name>